<dbReference type="Pfam" id="PF07714">
    <property type="entry name" value="PK_Tyr_Ser-Thr"/>
    <property type="match status" value="1"/>
</dbReference>
<comment type="catalytic activity">
    <reaction evidence="21">
        <text>L-seryl-[protein] + ATP = O-phospho-L-seryl-[protein] + ADP + H(+)</text>
        <dbReference type="Rhea" id="RHEA:17989"/>
        <dbReference type="Rhea" id="RHEA-COMP:9863"/>
        <dbReference type="Rhea" id="RHEA-COMP:11604"/>
        <dbReference type="ChEBI" id="CHEBI:15378"/>
        <dbReference type="ChEBI" id="CHEBI:29999"/>
        <dbReference type="ChEBI" id="CHEBI:30616"/>
        <dbReference type="ChEBI" id="CHEBI:83421"/>
        <dbReference type="ChEBI" id="CHEBI:456216"/>
        <dbReference type="EC" id="2.7.11.1"/>
    </reaction>
</comment>
<proteinExistence type="inferred from homology"/>
<evidence type="ECO:0000256" key="21">
    <source>
        <dbReference type="ARBA" id="ARBA00048679"/>
    </source>
</evidence>
<comment type="subcellular location">
    <subcellularLocation>
        <location evidence="1">Cell membrane</location>
        <topology evidence="1">Single-pass membrane protein</topology>
    </subcellularLocation>
    <subcellularLocation>
        <location evidence="2">Membrane</location>
        <topology evidence="2">Single-pass type I membrane protein</topology>
    </subcellularLocation>
</comment>
<evidence type="ECO:0000256" key="13">
    <source>
        <dbReference type="ARBA" id="ARBA00022741"/>
    </source>
</evidence>
<evidence type="ECO:0000256" key="4">
    <source>
        <dbReference type="ARBA" id="ARBA00012513"/>
    </source>
</evidence>
<dbReference type="PROSITE" id="PS50011">
    <property type="entry name" value="PROTEIN_KINASE_DOM"/>
    <property type="match status" value="1"/>
</dbReference>
<dbReference type="InterPro" id="IPR001245">
    <property type="entry name" value="Ser-Thr/Tyr_kinase_cat_dom"/>
</dbReference>
<dbReference type="InterPro" id="IPR017441">
    <property type="entry name" value="Protein_kinase_ATP_BS"/>
</dbReference>
<dbReference type="PROSITE" id="PS00108">
    <property type="entry name" value="PROTEIN_KINASE_ST"/>
    <property type="match status" value="1"/>
</dbReference>
<dbReference type="Gene3D" id="3.80.10.10">
    <property type="entry name" value="Ribonuclease Inhibitor"/>
    <property type="match status" value="4"/>
</dbReference>
<evidence type="ECO:0000256" key="2">
    <source>
        <dbReference type="ARBA" id="ARBA00004479"/>
    </source>
</evidence>
<dbReference type="OrthoDB" id="676979at2759"/>
<gene>
    <name evidence="26" type="ORF">D8674_027804</name>
</gene>
<reference evidence="26 27" key="1">
    <citation type="submission" date="2019-09" db="EMBL/GenBank/DDBJ databases">
        <authorList>
            <person name="Ou C."/>
        </authorList>
    </citation>
    <scope>NUCLEOTIDE SEQUENCE [LARGE SCALE GENOMIC DNA]</scope>
    <source>
        <strain evidence="26">S2</strain>
        <tissue evidence="26">Leaf</tissue>
    </source>
</reference>
<dbReference type="InterPro" id="IPR013210">
    <property type="entry name" value="LRR_N_plant-typ"/>
</dbReference>
<dbReference type="InterPro" id="IPR032675">
    <property type="entry name" value="LRR_dom_sf"/>
</dbReference>
<evidence type="ECO:0000256" key="1">
    <source>
        <dbReference type="ARBA" id="ARBA00004162"/>
    </source>
</evidence>
<keyword evidence="15 22" id="KW-0067">ATP-binding</keyword>
<evidence type="ECO:0000256" key="20">
    <source>
        <dbReference type="ARBA" id="ARBA00047899"/>
    </source>
</evidence>
<evidence type="ECO:0000256" key="5">
    <source>
        <dbReference type="ARBA" id="ARBA00022475"/>
    </source>
</evidence>
<evidence type="ECO:0000256" key="7">
    <source>
        <dbReference type="ARBA" id="ARBA00022553"/>
    </source>
</evidence>
<feature type="domain" description="Protein kinase" evidence="25">
    <location>
        <begin position="837"/>
        <end position="1119"/>
    </location>
</feature>
<dbReference type="SUPFAM" id="SSF56112">
    <property type="entry name" value="Protein kinase-like (PK-like)"/>
    <property type="match status" value="1"/>
</dbReference>
<organism evidence="26 27">
    <name type="scientific">Pyrus ussuriensis x Pyrus communis</name>
    <dbReference type="NCBI Taxonomy" id="2448454"/>
    <lineage>
        <taxon>Eukaryota</taxon>
        <taxon>Viridiplantae</taxon>
        <taxon>Streptophyta</taxon>
        <taxon>Embryophyta</taxon>
        <taxon>Tracheophyta</taxon>
        <taxon>Spermatophyta</taxon>
        <taxon>Magnoliopsida</taxon>
        <taxon>eudicotyledons</taxon>
        <taxon>Gunneridae</taxon>
        <taxon>Pentapetalae</taxon>
        <taxon>rosids</taxon>
        <taxon>fabids</taxon>
        <taxon>Rosales</taxon>
        <taxon>Rosaceae</taxon>
        <taxon>Amygdaloideae</taxon>
        <taxon>Maleae</taxon>
        <taxon>Pyrus</taxon>
    </lineage>
</organism>
<reference evidence="27" key="2">
    <citation type="submission" date="2019-10" db="EMBL/GenBank/DDBJ databases">
        <title>A de novo genome assembly of a pear dwarfing rootstock.</title>
        <authorList>
            <person name="Wang F."/>
            <person name="Wang J."/>
            <person name="Li S."/>
            <person name="Zhang Y."/>
            <person name="Fang M."/>
            <person name="Ma L."/>
            <person name="Zhao Y."/>
            <person name="Jiang S."/>
        </authorList>
    </citation>
    <scope>NUCLEOTIDE SEQUENCE [LARGE SCALE GENOMIC DNA]</scope>
</reference>
<evidence type="ECO:0000256" key="8">
    <source>
        <dbReference type="ARBA" id="ARBA00022614"/>
    </source>
</evidence>
<keyword evidence="12" id="KW-0677">Repeat</keyword>
<dbReference type="SUPFAM" id="SSF52047">
    <property type="entry name" value="RNI-like"/>
    <property type="match status" value="1"/>
</dbReference>
<dbReference type="SMART" id="SM00369">
    <property type="entry name" value="LRR_TYP"/>
    <property type="match status" value="12"/>
</dbReference>
<keyword evidence="18 26" id="KW-0675">Receptor</keyword>
<dbReference type="InterPro" id="IPR000719">
    <property type="entry name" value="Prot_kinase_dom"/>
</dbReference>
<evidence type="ECO:0000256" key="12">
    <source>
        <dbReference type="ARBA" id="ARBA00022737"/>
    </source>
</evidence>
<accession>A0A5N5II89</accession>
<keyword evidence="11 24" id="KW-0732">Signal</keyword>
<keyword evidence="19" id="KW-0325">Glycoprotein</keyword>
<dbReference type="EC" id="2.7.11.1" evidence="4"/>
<keyword evidence="13 22" id="KW-0547">Nucleotide-binding</keyword>
<comment type="similarity">
    <text evidence="3">Belongs to the protein kinase superfamily. Ser/Thr protein kinase family.</text>
</comment>
<evidence type="ECO:0000259" key="25">
    <source>
        <dbReference type="PROSITE" id="PS50011"/>
    </source>
</evidence>
<dbReference type="GO" id="GO:0005886">
    <property type="term" value="C:plasma membrane"/>
    <property type="evidence" value="ECO:0007669"/>
    <property type="project" value="UniProtKB-SubCell"/>
</dbReference>
<keyword evidence="5" id="KW-1003">Cell membrane</keyword>
<dbReference type="FunFam" id="3.80.10.10:FF:000095">
    <property type="entry name" value="LRR receptor-like serine/threonine-protein kinase GSO1"/>
    <property type="match status" value="2"/>
</dbReference>
<evidence type="ECO:0000256" key="22">
    <source>
        <dbReference type="PROSITE-ProRule" id="PRU10141"/>
    </source>
</evidence>
<dbReference type="Pfam" id="PF23598">
    <property type="entry name" value="LRR_14"/>
    <property type="match status" value="1"/>
</dbReference>
<comment type="caution">
    <text evidence="26">The sequence shown here is derived from an EMBL/GenBank/DDBJ whole genome shotgun (WGS) entry which is preliminary data.</text>
</comment>
<dbReference type="PRINTS" id="PR00019">
    <property type="entry name" value="LEURICHRPT"/>
</dbReference>
<keyword evidence="17 23" id="KW-0472">Membrane</keyword>
<dbReference type="Pfam" id="PF08263">
    <property type="entry name" value="LRRNT_2"/>
    <property type="match status" value="1"/>
</dbReference>
<dbReference type="CDD" id="cd14066">
    <property type="entry name" value="STKc_IRAK"/>
    <property type="match status" value="1"/>
</dbReference>
<feature type="transmembrane region" description="Helical" evidence="23">
    <location>
        <begin position="782"/>
        <end position="802"/>
    </location>
</feature>
<keyword evidence="14 26" id="KW-0418">Kinase</keyword>
<evidence type="ECO:0000256" key="24">
    <source>
        <dbReference type="SAM" id="SignalP"/>
    </source>
</evidence>
<feature type="signal peptide" evidence="24">
    <location>
        <begin position="1"/>
        <end position="17"/>
    </location>
</feature>
<dbReference type="Pfam" id="PF13855">
    <property type="entry name" value="LRR_8"/>
    <property type="match status" value="2"/>
</dbReference>
<dbReference type="InterPro" id="IPR051716">
    <property type="entry name" value="Plant_RL_S/T_kinase"/>
</dbReference>
<evidence type="ECO:0000256" key="23">
    <source>
        <dbReference type="SAM" id="Phobius"/>
    </source>
</evidence>
<keyword evidence="6" id="KW-0723">Serine/threonine-protein kinase</keyword>
<evidence type="ECO:0000256" key="11">
    <source>
        <dbReference type="ARBA" id="ARBA00022729"/>
    </source>
</evidence>
<evidence type="ECO:0000256" key="3">
    <source>
        <dbReference type="ARBA" id="ARBA00008684"/>
    </source>
</evidence>
<evidence type="ECO:0000256" key="6">
    <source>
        <dbReference type="ARBA" id="ARBA00022527"/>
    </source>
</evidence>
<evidence type="ECO:0000256" key="10">
    <source>
        <dbReference type="ARBA" id="ARBA00022692"/>
    </source>
</evidence>
<evidence type="ECO:0000256" key="14">
    <source>
        <dbReference type="ARBA" id="ARBA00022777"/>
    </source>
</evidence>
<evidence type="ECO:0000256" key="15">
    <source>
        <dbReference type="ARBA" id="ARBA00022840"/>
    </source>
</evidence>
<dbReference type="Proteomes" id="UP000327157">
    <property type="component" value="Chromosome 5"/>
</dbReference>
<dbReference type="Gene3D" id="1.10.510.10">
    <property type="entry name" value="Transferase(Phosphotransferase) domain 1"/>
    <property type="match status" value="1"/>
</dbReference>
<dbReference type="PANTHER" id="PTHR48053">
    <property type="entry name" value="LEUCINE RICH REPEAT FAMILY PROTEIN, EXPRESSED"/>
    <property type="match status" value="1"/>
</dbReference>
<evidence type="ECO:0000256" key="19">
    <source>
        <dbReference type="ARBA" id="ARBA00023180"/>
    </source>
</evidence>
<keyword evidence="10 23" id="KW-0812">Transmembrane</keyword>
<dbReference type="FunFam" id="3.30.200.20:FF:000661">
    <property type="entry name" value="Serine-threonine protein kinase plant-type"/>
    <property type="match status" value="1"/>
</dbReference>
<keyword evidence="8" id="KW-0433">Leucine-rich repeat</keyword>
<dbReference type="PANTHER" id="PTHR48053:SF47">
    <property type="entry name" value="RECEPTOR KINASE-LIKE PROTEIN XA21"/>
    <property type="match status" value="1"/>
</dbReference>
<dbReference type="Pfam" id="PF00560">
    <property type="entry name" value="LRR_1"/>
    <property type="match status" value="7"/>
</dbReference>
<dbReference type="FunFam" id="1.10.510.10:FF:000358">
    <property type="entry name" value="Putative leucine-rich repeat receptor-like serine/threonine-protein kinase"/>
    <property type="match status" value="1"/>
</dbReference>
<dbReference type="InterPro" id="IPR003591">
    <property type="entry name" value="Leu-rich_rpt_typical-subtyp"/>
</dbReference>
<dbReference type="PROSITE" id="PS00107">
    <property type="entry name" value="PROTEIN_KINASE_ATP"/>
    <property type="match status" value="1"/>
</dbReference>
<dbReference type="PROSITE" id="PS51450">
    <property type="entry name" value="LRR"/>
    <property type="match status" value="2"/>
</dbReference>
<evidence type="ECO:0000313" key="26">
    <source>
        <dbReference type="EMBL" id="KAB2637270.1"/>
    </source>
</evidence>
<dbReference type="InterPro" id="IPR011009">
    <property type="entry name" value="Kinase-like_dom_sf"/>
</dbReference>
<dbReference type="InterPro" id="IPR055414">
    <property type="entry name" value="LRR_R13L4/SHOC2-like"/>
</dbReference>
<dbReference type="SMART" id="SM00365">
    <property type="entry name" value="LRR_SD22"/>
    <property type="match status" value="6"/>
</dbReference>
<dbReference type="EMBL" id="SMOL01000004">
    <property type="protein sequence ID" value="KAB2637270.1"/>
    <property type="molecule type" value="Genomic_DNA"/>
</dbReference>
<keyword evidence="16 23" id="KW-1133">Transmembrane helix</keyword>
<keyword evidence="27" id="KW-1185">Reference proteome</keyword>
<evidence type="ECO:0000313" key="27">
    <source>
        <dbReference type="Proteomes" id="UP000327157"/>
    </source>
</evidence>
<keyword evidence="7" id="KW-0597">Phosphoprotein</keyword>
<dbReference type="InterPro" id="IPR001611">
    <property type="entry name" value="Leu-rich_rpt"/>
</dbReference>
<dbReference type="FunFam" id="3.80.10.10:FF:000101">
    <property type="entry name" value="LRR receptor-like serine/threonine-protein kinase ERECTA"/>
    <property type="match status" value="1"/>
</dbReference>
<dbReference type="GO" id="GO:0005524">
    <property type="term" value="F:ATP binding"/>
    <property type="evidence" value="ECO:0007669"/>
    <property type="project" value="UniProtKB-UniRule"/>
</dbReference>
<feature type="binding site" evidence="22">
    <location>
        <position position="865"/>
    </location>
    <ligand>
        <name>ATP</name>
        <dbReference type="ChEBI" id="CHEBI:30616"/>
    </ligand>
</feature>
<dbReference type="SUPFAM" id="SSF52058">
    <property type="entry name" value="L domain-like"/>
    <property type="match status" value="2"/>
</dbReference>
<feature type="chain" id="PRO_5024341114" description="non-specific serine/threonine protein kinase" evidence="24">
    <location>
        <begin position="18"/>
        <end position="1125"/>
    </location>
</feature>
<dbReference type="Gene3D" id="3.30.200.20">
    <property type="entry name" value="Phosphorylase Kinase, domain 1"/>
    <property type="match status" value="1"/>
</dbReference>
<evidence type="ECO:0000256" key="18">
    <source>
        <dbReference type="ARBA" id="ARBA00023170"/>
    </source>
</evidence>
<sequence length="1125" mass="122796">MATTCFLLSITLLLVQNCCIYMPNFTIGAVATKSNISTDESALSALKAHVTSDPQNILTTNWSTSNSNICSWIGVTCGLRHLRVTALNLSYMNLTGTIPPHLGNLSFLVRLEFGNNSFHGTLPQELSRLRRLTRVSFANNIFVGTIPSWFGSLSKLQRMRLNGNQFSGSIPTAIFNLSALQGIDLSNNRLSGSIPREIGNLTMLKAISLDNNKFTEIPREMGFLDQLEDLYVQFNALKGPLPMAVFNISTLTTLTVYQNSLIGSIPDNVCQHLPNIQVLHLGSNQFSGPLPSKLGQCKGLRILLMGENNFTGTIPKNIGNLTQLTALYLGFNNLTGTIPNEIGNLQNLETLTLGVNNLNGLVPSTIFNISMIREIGLSFGQLSGSLPANIGLGVPNLKFLHAASNNFSGGIPNFSNASKLIQLDMKRNSLTGFIPSTLCPLRNLQRLSLNHNNLTIDTSTPEASILSCLASLRNLTTLYLGNNPLNDTLPVSLGKYFSPSLQYLDLSSCNLRGSIHMDIGNLSSLIALALDKNQLSGTIPTSLERLRNLQVLYLNNNRLQGFIPSELCQLENLAYAVLDGNQLSGPIPSCLGTLAVALRSLSLGSNLLTSTIPSTLWGLADILYLNLSFNSLIGSLSEDVGKLRVVIEMDLSNNHFSGNLPSSIGGLTNLVNLSLQNNNFEGPIPSSCGNLLSLELLDLSNNNLSEMIPKSLQALVHLKYLNLSSNKLQGEIPMGGPFRNFSAQSFASNGLLCGVPRLKVPPCKKDTEQPHSRKAGAPILKYIIPGVLSALLIVAAVSMLILRRKRNVEVAREMVLSPQFHWRRVSHLQLVRATNGFNENNLLGNGGFGSVYKGTLSDGIDVAVKVFNLQIEGAFKSFDSECEVISNIRHRNLIKIISSCSQIDFKALVLQYMPNGSLEKWLYSQNSPLNILQRLNIMIDVALALEYLHHGYSTPVVHCDMKPSNILLDEDMVAHVADFGIAKLLGEGDSFTQTMTLATIGYMAPEYGMDGIVSTKGDVYSFGIVLMETFTKRKPTDEMFAGEMNLKQWISNSLFQDVIFEVVDASLLQTEEDRDFSSKRDCLSSILRLALGCSAEFPEERVSMPDAVATLNKIKIKFLKANGGK</sequence>
<protein>
    <recommendedName>
        <fullName evidence="4">non-specific serine/threonine protein kinase</fullName>
        <ecNumber evidence="4">2.7.11.1</ecNumber>
    </recommendedName>
</protein>
<reference evidence="26 27" key="3">
    <citation type="submission" date="2019-11" db="EMBL/GenBank/DDBJ databases">
        <title>A de novo genome assembly of a pear dwarfing rootstock.</title>
        <authorList>
            <person name="Wang F."/>
            <person name="Wang J."/>
            <person name="Li S."/>
            <person name="Zhang Y."/>
            <person name="Fang M."/>
            <person name="Ma L."/>
            <person name="Zhao Y."/>
            <person name="Jiang S."/>
        </authorList>
    </citation>
    <scope>NUCLEOTIDE SEQUENCE [LARGE SCALE GENOMIC DNA]</scope>
    <source>
        <strain evidence="26">S2</strain>
        <tissue evidence="26">Leaf</tissue>
    </source>
</reference>
<comment type="catalytic activity">
    <reaction evidence="20">
        <text>L-threonyl-[protein] + ATP = O-phospho-L-threonyl-[protein] + ADP + H(+)</text>
        <dbReference type="Rhea" id="RHEA:46608"/>
        <dbReference type="Rhea" id="RHEA-COMP:11060"/>
        <dbReference type="Rhea" id="RHEA-COMP:11605"/>
        <dbReference type="ChEBI" id="CHEBI:15378"/>
        <dbReference type="ChEBI" id="CHEBI:30013"/>
        <dbReference type="ChEBI" id="CHEBI:30616"/>
        <dbReference type="ChEBI" id="CHEBI:61977"/>
        <dbReference type="ChEBI" id="CHEBI:456216"/>
        <dbReference type="EC" id="2.7.11.1"/>
    </reaction>
</comment>
<dbReference type="SMART" id="SM00220">
    <property type="entry name" value="S_TKc"/>
    <property type="match status" value="1"/>
</dbReference>
<evidence type="ECO:0000256" key="16">
    <source>
        <dbReference type="ARBA" id="ARBA00022989"/>
    </source>
</evidence>
<dbReference type="AlphaFoldDB" id="A0A5N5II89"/>
<evidence type="ECO:0000256" key="17">
    <source>
        <dbReference type="ARBA" id="ARBA00023136"/>
    </source>
</evidence>
<dbReference type="GO" id="GO:0004674">
    <property type="term" value="F:protein serine/threonine kinase activity"/>
    <property type="evidence" value="ECO:0007669"/>
    <property type="project" value="UniProtKB-KW"/>
</dbReference>
<evidence type="ECO:0000256" key="9">
    <source>
        <dbReference type="ARBA" id="ARBA00022679"/>
    </source>
</evidence>
<keyword evidence="9" id="KW-0808">Transferase</keyword>
<name>A0A5N5II89_9ROSA</name>
<dbReference type="InterPro" id="IPR008271">
    <property type="entry name" value="Ser/Thr_kinase_AS"/>
</dbReference>